<name>A0AAN2W2A6_LISMN</name>
<organism evidence="1 2">
    <name type="scientific">Listeria monocytogenes</name>
    <dbReference type="NCBI Taxonomy" id="1639"/>
    <lineage>
        <taxon>Bacteria</taxon>
        <taxon>Bacillati</taxon>
        <taxon>Bacillota</taxon>
        <taxon>Bacilli</taxon>
        <taxon>Bacillales</taxon>
        <taxon>Listeriaceae</taxon>
        <taxon>Listeria</taxon>
    </lineage>
</organism>
<evidence type="ECO:0000313" key="1">
    <source>
        <dbReference type="EMBL" id="EAG4184360.1"/>
    </source>
</evidence>
<accession>A0AAN2W2A6</accession>
<comment type="caution">
    <text evidence="1">The sequence shown here is derived from an EMBL/GenBank/DDBJ whole genome shotgun (WGS) entry which is preliminary data.</text>
</comment>
<evidence type="ECO:0000313" key="2">
    <source>
        <dbReference type="Proteomes" id="UP000531172"/>
    </source>
</evidence>
<dbReference type="RefSeq" id="WP_069889874.1">
    <property type="nucleotide sequence ID" value="NZ_CP096153.1"/>
</dbReference>
<protein>
    <submittedName>
        <fullName evidence="1">Uncharacterized protein</fullName>
    </submittedName>
</protein>
<dbReference type="EMBL" id="AABBWO010000004">
    <property type="protein sequence ID" value="EAG4184360.1"/>
    <property type="molecule type" value="Genomic_DNA"/>
</dbReference>
<dbReference type="Proteomes" id="UP000531172">
    <property type="component" value="Unassembled WGS sequence"/>
</dbReference>
<dbReference type="AlphaFoldDB" id="A0AAN2W2A6"/>
<gene>
    <name evidence="1" type="ORF">CAC64_08545</name>
</gene>
<reference evidence="1 2" key="1">
    <citation type="submission" date="2018-06" db="EMBL/GenBank/DDBJ databases">
        <authorList>
            <consortium name="PulseNet: The National Subtyping Network for Foodborne Disease Surveillance"/>
            <person name="Tarr C.L."/>
            <person name="Trees E."/>
            <person name="Katz L.S."/>
            <person name="Carleton-Romer H.A."/>
            <person name="Stroika S."/>
            <person name="Kucerova Z."/>
            <person name="Roache K.F."/>
            <person name="Sabol A.L."/>
            <person name="Besser J."/>
            <person name="Gerner-Smidt P."/>
        </authorList>
    </citation>
    <scope>NUCLEOTIDE SEQUENCE [LARGE SCALE GENOMIC DNA]</scope>
    <source>
        <strain evidence="1 2">PNUSAL003001</strain>
    </source>
</reference>
<proteinExistence type="predicted"/>
<sequence length="228" mass="27186">MGDMTYDEINVLRKDIKAFNLILIEYAKKKSRVLNENDLSFFTFISKRIVFFKFFSLGDTSSQTNHFCKVMISDFYYLIISLINCELRYMYVNERSVIESYARLLTHKTVEQDHVTGQLLDSLKEKTYLFDYTEDDFALMKSEYSVACNFIHGGESLKESLLFIFQDFSEHVWSKDEVNDYYERIKKMIKTFDKMLISEYKDYISGCFHRRKSLLEYLLGKDALNLFF</sequence>